<evidence type="ECO:0000313" key="6">
    <source>
        <dbReference type="EMBL" id="CDK27778.1"/>
    </source>
</evidence>
<comment type="similarity">
    <text evidence="3">Belongs to the PBDC1 family.</text>
</comment>
<evidence type="ECO:0000313" key="7">
    <source>
        <dbReference type="Proteomes" id="UP000019384"/>
    </source>
</evidence>
<gene>
    <name evidence="6" type="ORF">KUCA_T00003757001</name>
</gene>
<comment type="subcellular location">
    <subcellularLocation>
        <location evidence="1">Cytoplasm</location>
    </subcellularLocation>
</comment>
<evidence type="ECO:0000256" key="3">
    <source>
        <dbReference type="ARBA" id="ARBA00061201"/>
    </source>
</evidence>
<dbReference type="Proteomes" id="UP000019384">
    <property type="component" value="Unassembled WGS sequence"/>
</dbReference>
<keyword evidence="7" id="KW-1185">Reference proteome</keyword>
<dbReference type="STRING" id="1382522.W6MNC2"/>
<reference evidence="6" key="2">
    <citation type="submission" date="2014-02" db="EMBL/GenBank/DDBJ databases">
        <title>Complete DNA sequence of /Kuraishia capsulata/ illustrates novel genomic features among budding yeasts (/Saccharomycotina/).</title>
        <authorList>
            <person name="Morales L."/>
            <person name="Noel B."/>
            <person name="Porcel B."/>
            <person name="Marcet-Houben M."/>
            <person name="Hullo M-F."/>
            <person name="Sacerdot C."/>
            <person name="Tekaia F."/>
            <person name="Leh-Louis V."/>
            <person name="Despons L."/>
            <person name="Khanna V."/>
            <person name="Aury J-M."/>
            <person name="Barbe V."/>
            <person name="Couloux A."/>
            <person name="Labadie K."/>
            <person name="Pelletier E."/>
            <person name="Souciet J-L."/>
            <person name="Boekhout T."/>
            <person name="Gabaldon T."/>
            <person name="Wincker P."/>
            <person name="Dujon B."/>
        </authorList>
    </citation>
    <scope>NUCLEOTIDE SEQUENCE</scope>
    <source>
        <strain evidence="6">CBS 1993</strain>
    </source>
</reference>
<dbReference type="OrthoDB" id="10248897at2759"/>
<dbReference type="EMBL" id="HG793128">
    <property type="protein sequence ID" value="CDK27778.1"/>
    <property type="molecule type" value="Genomic_DNA"/>
</dbReference>
<feature type="domain" description="Polysaccharide biosynthesis" evidence="5">
    <location>
        <begin position="15"/>
        <end position="141"/>
    </location>
</feature>
<dbReference type="PANTHER" id="PTHR13410:SF9">
    <property type="entry name" value="PROTEIN PBDC1"/>
    <property type="match status" value="1"/>
</dbReference>
<reference evidence="6" key="1">
    <citation type="submission" date="2013-12" db="EMBL/GenBank/DDBJ databases">
        <authorList>
            <person name="Genoscope - CEA"/>
        </authorList>
    </citation>
    <scope>NUCLEOTIDE SEQUENCE</scope>
    <source>
        <strain evidence="6">CBS 1993</strain>
    </source>
</reference>
<dbReference type="Gene3D" id="1.10.3560.10">
    <property type="entry name" value="yst0336 like domain"/>
    <property type="match status" value="1"/>
</dbReference>
<dbReference type="PANTHER" id="PTHR13410">
    <property type="entry name" value="PROTEIN PBDC1"/>
    <property type="match status" value="1"/>
</dbReference>
<accession>W6MNC2</accession>
<dbReference type="GeneID" id="34521158"/>
<protein>
    <recommendedName>
        <fullName evidence="4">Protein PBDC1 homolog</fullName>
    </recommendedName>
</protein>
<keyword evidence="2" id="KW-0963">Cytoplasm</keyword>
<dbReference type="RefSeq" id="XP_022459770.1">
    <property type="nucleotide sequence ID" value="XM_022602203.1"/>
</dbReference>
<name>W6MNC2_9ASCO</name>
<proteinExistence type="inferred from homology"/>
<dbReference type="FunFam" id="1.10.3560.10:FF:000001">
    <property type="entry name" value="Protein PBDC1 homolog"/>
    <property type="match status" value="1"/>
</dbReference>
<evidence type="ECO:0000256" key="4">
    <source>
        <dbReference type="ARBA" id="ARBA00069779"/>
    </source>
</evidence>
<dbReference type="GO" id="GO:0005737">
    <property type="term" value="C:cytoplasm"/>
    <property type="evidence" value="ECO:0007669"/>
    <property type="project" value="UniProtKB-SubCell"/>
</dbReference>
<dbReference type="InterPro" id="IPR021148">
    <property type="entry name" value="Polysacc_synth_dom"/>
</dbReference>
<sequence length="145" mass="17125">MSTFNAEEADNLEDIEKQFAVKAVMQADTYWNLLSKIPGTKLKFTPRDNDIFETLLADFPEFESPDFVKKINEDEMKSKDGKERWRNFCKKFEDIEDYNFGTLLRVSSDDEYTQEGTIFVLRLQFYAVEICRNRYGLNEWVSGKK</sequence>
<evidence type="ECO:0000256" key="2">
    <source>
        <dbReference type="ARBA" id="ARBA00022490"/>
    </source>
</evidence>
<evidence type="ECO:0000259" key="5">
    <source>
        <dbReference type="Pfam" id="PF04669"/>
    </source>
</evidence>
<dbReference type="InterPro" id="IPR023139">
    <property type="entry name" value="PBDC1-like_dom_sf"/>
</dbReference>
<evidence type="ECO:0000256" key="1">
    <source>
        <dbReference type="ARBA" id="ARBA00004496"/>
    </source>
</evidence>
<dbReference type="Pfam" id="PF04669">
    <property type="entry name" value="PBDC1"/>
    <property type="match status" value="1"/>
</dbReference>
<dbReference type="HOGENOM" id="CLU_103791_1_0_1"/>
<dbReference type="InterPro" id="IPR008476">
    <property type="entry name" value="PBDC1_metazoa/fungi"/>
</dbReference>
<dbReference type="AlphaFoldDB" id="W6MNC2"/>
<organism evidence="6 7">
    <name type="scientific">Kuraishia capsulata CBS 1993</name>
    <dbReference type="NCBI Taxonomy" id="1382522"/>
    <lineage>
        <taxon>Eukaryota</taxon>
        <taxon>Fungi</taxon>
        <taxon>Dikarya</taxon>
        <taxon>Ascomycota</taxon>
        <taxon>Saccharomycotina</taxon>
        <taxon>Pichiomycetes</taxon>
        <taxon>Pichiales</taxon>
        <taxon>Pichiaceae</taxon>
        <taxon>Kuraishia</taxon>
    </lineage>
</organism>